<evidence type="ECO:0000256" key="1">
    <source>
        <dbReference type="SAM" id="MobiDB-lite"/>
    </source>
</evidence>
<sequence>MELGVPLPGGSLAPADAKTDLNQFCQRYCKRPVTKQDIVYVVNRFGPQYQSIVKLNCFSGQEYAGHLSISAKEAEKSAAHQALLAYASTIEALAEKGDQPKNRRKIQQQLTPQQLAEKKAKQAEEGENPAITPKTKLNSLCMKIAKRYLQKGETVYTCHKVAGGYQATVKLVALPGDWAGRCWAGEVCSTKQKAEQSAAGIALEQILADPELSAEAERPKGKGRGKGKGKGEKGEGKGDYWSYGGWVWQASAGPDDGRQRVGEGMLTGEILEWKETYGWLKADTEIDHPAAGFREGKIYVNKKDLGGEGAEVAAGSKVKFFLYEDPAGLGAEEVVAA</sequence>
<dbReference type="InterPro" id="IPR014720">
    <property type="entry name" value="dsRBD_dom"/>
</dbReference>
<name>A0A6V0GCM7_9DINO</name>
<feature type="region of interest" description="Disordered" evidence="1">
    <location>
        <begin position="212"/>
        <end position="236"/>
    </location>
</feature>
<gene>
    <name evidence="3" type="ORF">BRAN1462_LOCUS14630</name>
</gene>
<feature type="domain" description="DRBM" evidence="2">
    <location>
        <begin position="133"/>
        <end position="207"/>
    </location>
</feature>
<organism evidence="3">
    <name type="scientific">Zooxanthella nutricula</name>
    <dbReference type="NCBI Taxonomy" id="1333877"/>
    <lineage>
        <taxon>Eukaryota</taxon>
        <taxon>Sar</taxon>
        <taxon>Alveolata</taxon>
        <taxon>Dinophyceae</taxon>
        <taxon>Peridiniales</taxon>
        <taxon>Peridiniales incertae sedis</taxon>
        <taxon>Zooxanthella</taxon>
    </lineage>
</organism>
<dbReference type="SUPFAM" id="SSF54768">
    <property type="entry name" value="dsRNA-binding domain-like"/>
    <property type="match status" value="2"/>
</dbReference>
<feature type="region of interest" description="Disordered" evidence="1">
    <location>
        <begin position="96"/>
        <end position="132"/>
    </location>
</feature>
<dbReference type="SMART" id="SM00358">
    <property type="entry name" value="DSRM"/>
    <property type="match status" value="2"/>
</dbReference>
<reference evidence="3" key="1">
    <citation type="submission" date="2021-01" db="EMBL/GenBank/DDBJ databases">
        <authorList>
            <person name="Corre E."/>
            <person name="Pelletier E."/>
            <person name="Niang G."/>
            <person name="Scheremetjew M."/>
            <person name="Finn R."/>
            <person name="Kale V."/>
            <person name="Holt S."/>
            <person name="Cochrane G."/>
            <person name="Meng A."/>
            <person name="Brown T."/>
            <person name="Cohen L."/>
        </authorList>
    </citation>
    <scope>NUCLEOTIDE SEQUENCE</scope>
    <source>
        <strain evidence="3">RCC3387</strain>
    </source>
</reference>
<dbReference type="EMBL" id="HBGW01023059">
    <property type="protein sequence ID" value="CAD9537466.1"/>
    <property type="molecule type" value="Transcribed_RNA"/>
</dbReference>
<evidence type="ECO:0000313" key="3">
    <source>
        <dbReference type="EMBL" id="CAD9537466.1"/>
    </source>
</evidence>
<protein>
    <recommendedName>
        <fullName evidence="2">DRBM domain-containing protein</fullName>
    </recommendedName>
</protein>
<proteinExistence type="predicted"/>
<dbReference type="Gene3D" id="3.30.160.20">
    <property type="match status" value="2"/>
</dbReference>
<feature type="domain" description="DRBM" evidence="2">
    <location>
        <begin position="17"/>
        <end position="87"/>
    </location>
</feature>
<dbReference type="AlphaFoldDB" id="A0A6V0GCM7"/>
<dbReference type="Pfam" id="PF00035">
    <property type="entry name" value="dsrm"/>
    <property type="match status" value="2"/>
</dbReference>
<accession>A0A6V0GCM7</accession>
<evidence type="ECO:0000259" key="2">
    <source>
        <dbReference type="SMART" id="SM00358"/>
    </source>
</evidence>